<dbReference type="AlphaFoldDB" id="A0A9D2P1P0"/>
<comment type="caution">
    <text evidence="4">Lacks conserved residue(s) required for the propagation of feature annotation.</text>
</comment>
<dbReference type="SUPFAM" id="SSF52151">
    <property type="entry name" value="FabD/lysophospholipase-like"/>
    <property type="match status" value="1"/>
</dbReference>
<dbReference type="PANTHER" id="PTHR14226">
    <property type="entry name" value="NEUROPATHY TARGET ESTERASE/SWISS CHEESE D.MELANOGASTER"/>
    <property type="match status" value="1"/>
</dbReference>
<feature type="short sequence motif" description="GXSXG" evidence="4">
    <location>
        <begin position="36"/>
        <end position="40"/>
    </location>
</feature>
<dbReference type="CDD" id="cd07208">
    <property type="entry name" value="Pat_hypo_Ecoli_yjju_like"/>
    <property type="match status" value="1"/>
</dbReference>
<feature type="domain" description="PNPLA" evidence="5">
    <location>
        <begin position="5"/>
        <end position="173"/>
    </location>
</feature>
<dbReference type="InterPro" id="IPR002641">
    <property type="entry name" value="PNPLA_dom"/>
</dbReference>
<feature type="active site" description="Nucleophile" evidence="4">
    <location>
        <position position="38"/>
    </location>
</feature>
<dbReference type="InterPro" id="IPR037483">
    <property type="entry name" value="YjjU-like"/>
</dbReference>
<gene>
    <name evidence="6" type="ORF">H9701_05725</name>
</gene>
<keyword evidence="3 4" id="KW-0443">Lipid metabolism</keyword>
<evidence type="ECO:0000313" key="7">
    <source>
        <dbReference type="Proteomes" id="UP000823882"/>
    </source>
</evidence>
<evidence type="ECO:0000256" key="2">
    <source>
        <dbReference type="ARBA" id="ARBA00022963"/>
    </source>
</evidence>
<dbReference type="EMBL" id="DWWJ01000102">
    <property type="protein sequence ID" value="HJC41034.1"/>
    <property type="molecule type" value="Genomic_DNA"/>
</dbReference>
<dbReference type="Pfam" id="PF01734">
    <property type="entry name" value="Patatin"/>
    <property type="match status" value="1"/>
</dbReference>
<evidence type="ECO:0000313" key="6">
    <source>
        <dbReference type="EMBL" id="HJC41034.1"/>
    </source>
</evidence>
<name>A0A9D2P1P0_9FIRM</name>
<keyword evidence="2 4" id="KW-0442">Lipid degradation</keyword>
<feature type="active site" description="Proton acceptor" evidence="4">
    <location>
        <position position="160"/>
    </location>
</feature>
<accession>A0A9D2P1P0</accession>
<dbReference type="InterPro" id="IPR016035">
    <property type="entry name" value="Acyl_Trfase/lysoPLipase"/>
</dbReference>
<comment type="caution">
    <text evidence="6">The sequence shown here is derived from an EMBL/GenBank/DDBJ whole genome shotgun (WGS) entry which is preliminary data.</text>
</comment>
<dbReference type="PROSITE" id="PS51635">
    <property type="entry name" value="PNPLA"/>
    <property type="match status" value="1"/>
</dbReference>
<protein>
    <submittedName>
        <fullName evidence="6">Patatin family protein</fullName>
    </submittedName>
</protein>
<feature type="short sequence motif" description="DGA/G" evidence="4">
    <location>
        <begin position="160"/>
        <end position="162"/>
    </location>
</feature>
<sequence>MKTGIVLEGGALRTIFSSGVCDALVEADLLPDYVVGVSAGIAYGVSYVSRQPRRNLEILLKYANDKRYMSKRNLFKPSNRCYFGLKFTYEEIPNRLVPFDYETFAAFPGEVEAVVTNLETGGPEYIPVPRRDDQFQVLQATCAMPLLFPIYHINGIPCLDGGSSDGIPYGRAVQKRCDRIVVVLTRERDYRRTPEQYQALVDLRYRRYPNFRATMHSRAERYNACREELFRLEKEGKVILLAPKSTQGFSRIEKDVDKIKALWQDGYDLGRARAEEIRAFWGRS</sequence>
<dbReference type="PANTHER" id="PTHR14226:SF25">
    <property type="entry name" value="PHOSPHOESTERASE"/>
    <property type="match status" value="1"/>
</dbReference>
<reference evidence="6" key="1">
    <citation type="journal article" date="2021" name="PeerJ">
        <title>Extensive microbial diversity within the chicken gut microbiome revealed by metagenomics and culture.</title>
        <authorList>
            <person name="Gilroy R."/>
            <person name="Ravi A."/>
            <person name="Getino M."/>
            <person name="Pursley I."/>
            <person name="Horton D.L."/>
            <person name="Alikhan N.F."/>
            <person name="Baker D."/>
            <person name="Gharbi K."/>
            <person name="Hall N."/>
            <person name="Watson M."/>
            <person name="Adriaenssens E.M."/>
            <person name="Foster-Nyarko E."/>
            <person name="Jarju S."/>
            <person name="Secka A."/>
            <person name="Antonio M."/>
            <person name="Oren A."/>
            <person name="Chaudhuri R.R."/>
            <person name="La Ragione R."/>
            <person name="Hildebrand F."/>
            <person name="Pallen M.J."/>
        </authorList>
    </citation>
    <scope>NUCLEOTIDE SEQUENCE</scope>
    <source>
        <strain evidence="6">CHK186-1790</strain>
    </source>
</reference>
<proteinExistence type="predicted"/>
<evidence type="ECO:0000256" key="1">
    <source>
        <dbReference type="ARBA" id="ARBA00022801"/>
    </source>
</evidence>
<dbReference type="Proteomes" id="UP000823882">
    <property type="component" value="Unassembled WGS sequence"/>
</dbReference>
<evidence type="ECO:0000256" key="3">
    <source>
        <dbReference type="ARBA" id="ARBA00023098"/>
    </source>
</evidence>
<dbReference type="Gene3D" id="3.40.1090.10">
    <property type="entry name" value="Cytosolic phospholipase A2 catalytic domain"/>
    <property type="match status" value="1"/>
</dbReference>
<reference evidence="6" key="2">
    <citation type="submission" date="2021-04" db="EMBL/GenBank/DDBJ databases">
        <authorList>
            <person name="Gilroy R."/>
        </authorList>
    </citation>
    <scope>NUCLEOTIDE SEQUENCE</scope>
    <source>
        <strain evidence="6">CHK186-1790</strain>
    </source>
</reference>
<evidence type="ECO:0000259" key="5">
    <source>
        <dbReference type="PROSITE" id="PS51635"/>
    </source>
</evidence>
<dbReference type="Pfam" id="PF19890">
    <property type="entry name" value="DUF6363"/>
    <property type="match status" value="1"/>
</dbReference>
<dbReference type="GO" id="GO:0016042">
    <property type="term" value="P:lipid catabolic process"/>
    <property type="evidence" value="ECO:0007669"/>
    <property type="project" value="UniProtKB-UniRule"/>
</dbReference>
<dbReference type="InterPro" id="IPR050301">
    <property type="entry name" value="NTE"/>
</dbReference>
<evidence type="ECO:0000256" key="4">
    <source>
        <dbReference type="PROSITE-ProRule" id="PRU01161"/>
    </source>
</evidence>
<organism evidence="6 7">
    <name type="scientific">Candidatus Intestinimonas pullistercoris</name>
    <dbReference type="NCBI Taxonomy" id="2838623"/>
    <lineage>
        <taxon>Bacteria</taxon>
        <taxon>Bacillati</taxon>
        <taxon>Bacillota</taxon>
        <taxon>Clostridia</taxon>
        <taxon>Eubacteriales</taxon>
        <taxon>Intestinimonas</taxon>
    </lineage>
</organism>
<dbReference type="InterPro" id="IPR045943">
    <property type="entry name" value="DUF6363"/>
</dbReference>
<dbReference type="GO" id="GO:0016787">
    <property type="term" value="F:hydrolase activity"/>
    <property type="evidence" value="ECO:0007669"/>
    <property type="project" value="UniProtKB-UniRule"/>
</dbReference>
<keyword evidence="1 4" id="KW-0378">Hydrolase</keyword>